<evidence type="ECO:0000256" key="1">
    <source>
        <dbReference type="SAM" id="MobiDB-lite"/>
    </source>
</evidence>
<gene>
    <name evidence="2" type="ORF">CYMTET_28573</name>
</gene>
<dbReference type="Proteomes" id="UP001190700">
    <property type="component" value="Unassembled WGS sequence"/>
</dbReference>
<keyword evidence="3" id="KW-1185">Reference proteome</keyword>
<protein>
    <submittedName>
        <fullName evidence="2">Uncharacterized protein</fullName>
    </submittedName>
</protein>
<feature type="non-terminal residue" evidence="2">
    <location>
        <position position="167"/>
    </location>
</feature>
<reference evidence="2 3" key="1">
    <citation type="journal article" date="2015" name="Genome Biol. Evol.">
        <title>Comparative Genomics of a Bacterivorous Green Alga Reveals Evolutionary Causalities and Consequences of Phago-Mixotrophic Mode of Nutrition.</title>
        <authorList>
            <person name="Burns J.A."/>
            <person name="Paasch A."/>
            <person name="Narechania A."/>
            <person name="Kim E."/>
        </authorList>
    </citation>
    <scope>NUCLEOTIDE SEQUENCE [LARGE SCALE GENOMIC DNA]</scope>
    <source>
        <strain evidence="2 3">PLY_AMNH</strain>
    </source>
</reference>
<sequence>MLPASEIPLSVQRAFPKTRSAPPNCKHTPRQASRPSIPLWARYFDGLCTLKFPCKTTLRPVSRDSNGGRYGSVEGAQRRRPPMPPAHVDQISSASNAYVKHCVKLRTSGGYRNEMGSLLVVGRVLLNEILESSDGTQSKSMIQALLLAEGVSDEEAEELSSVTAARV</sequence>
<proteinExistence type="predicted"/>
<evidence type="ECO:0000313" key="3">
    <source>
        <dbReference type="Proteomes" id="UP001190700"/>
    </source>
</evidence>
<evidence type="ECO:0000313" key="2">
    <source>
        <dbReference type="EMBL" id="KAK3262578.1"/>
    </source>
</evidence>
<dbReference type="Gene3D" id="3.30.1330.30">
    <property type="match status" value="1"/>
</dbReference>
<dbReference type="InterPro" id="IPR029064">
    <property type="entry name" value="Ribosomal_eL30-like_sf"/>
</dbReference>
<accession>A0AAE0KVS0</accession>
<organism evidence="2 3">
    <name type="scientific">Cymbomonas tetramitiformis</name>
    <dbReference type="NCBI Taxonomy" id="36881"/>
    <lineage>
        <taxon>Eukaryota</taxon>
        <taxon>Viridiplantae</taxon>
        <taxon>Chlorophyta</taxon>
        <taxon>Pyramimonadophyceae</taxon>
        <taxon>Pyramimonadales</taxon>
        <taxon>Pyramimonadaceae</taxon>
        <taxon>Cymbomonas</taxon>
    </lineage>
</organism>
<dbReference type="AlphaFoldDB" id="A0AAE0KVS0"/>
<dbReference type="SUPFAM" id="SSF55315">
    <property type="entry name" value="L30e-like"/>
    <property type="match status" value="1"/>
</dbReference>
<comment type="caution">
    <text evidence="2">The sequence shown here is derived from an EMBL/GenBank/DDBJ whole genome shotgun (WGS) entry which is preliminary data.</text>
</comment>
<dbReference type="EMBL" id="LGRX02016096">
    <property type="protein sequence ID" value="KAK3262578.1"/>
    <property type="molecule type" value="Genomic_DNA"/>
</dbReference>
<name>A0AAE0KVS0_9CHLO</name>
<feature type="region of interest" description="Disordered" evidence="1">
    <location>
        <begin position="63"/>
        <end position="87"/>
    </location>
</feature>